<reference evidence="3" key="2">
    <citation type="submission" date="2025-05" db="UniProtKB">
        <authorList>
            <consortium name="Ensembl"/>
        </authorList>
    </citation>
    <scope>IDENTIFICATION</scope>
</reference>
<evidence type="ECO:0000259" key="2">
    <source>
        <dbReference type="Pfam" id="PF10180"/>
    </source>
</evidence>
<dbReference type="CTD" id="84310"/>
<dbReference type="OrthoDB" id="10261563at2759"/>
<feature type="region of interest" description="Disordered" evidence="1">
    <location>
        <begin position="1"/>
        <end position="111"/>
    </location>
</feature>
<sequence length="243" mass="27860">MAKKKTGHSESNPPKRKKLSSDTYVVHTDNMTNTEVKKKKKKIEDASVQIPDVEFTENDPKPQKNKKNKKKGVKEVPQPMDTQNSVLPGRPADTRDLKAQEGEEDLTPEERRVLERKMKKILKKEEKKRLKAEGETLERTEVAGPTASQQALDYLQCWSEQRAQWKFQKTRQTWLLQHMFDPEKIPDKKFSVLLSYLEGLRGAAKDTSVQKALAVVEESGEAPDDALFQQRAHRAKEVIQLLS</sequence>
<dbReference type="RefSeq" id="XP_016889578.1">
    <property type="nucleotide sequence ID" value="XM_017034089.2"/>
</dbReference>
<feature type="compositionally biased region" description="Basic residues" evidence="1">
    <location>
        <begin position="63"/>
        <end position="72"/>
    </location>
</feature>
<dbReference type="InterPro" id="IPR019327">
    <property type="entry name" value="WKF"/>
</dbReference>
<dbReference type="AlphaFoldDB" id="A0A3P8VXA2"/>
<dbReference type="Ensembl" id="ENSCSET00000019179.1">
    <property type="protein sequence ID" value="ENSCSEP00000018945.1"/>
    <property type="gene ID" value="ENSCSEG00000012131.1"/>
</dbReference>
<dbReference type="KEGG" id="csem:103381712"/>
<evidence type="ECO:0000313" key="3">
    <source>
        <dbReference type="Ensembl" id="ENSCSEP00000018949.1"/>
    </source>
</evidence>
<reference evidence="3 4" key="1">
    <citation type="journal article" date="2014" name="Nat. Genet.">
        <title>Whole-genome sequence of a flatfish provides insights into ZW sex chromosome evolution and adaptation to a benthic lifestyle.</title>
        <authorList>
            <person name="Chen S."/>
            <person name="Zhang G."/>
            <person name="Shao C."/>
            <person name="Huang Q."/>
            <person name="Liu G."/>
            <person name="Zhang P."/>
            <person name="Song W."/>
            <person name="An N."/>
            <person name="Chalopin D."/>
            <person name="Volff J.N."/>
            <person name="Hong Y."/>
            <person name="Li Q."/>
            <person name="Sha Z."/>
            <person name="Zhou H."/>
            <person name="Xie M."/>
            <person name="Yu Q."/>
            <person name="Liu Y."/>
            <person name="Xiang H."/>
            <person name="Wang N."/>
            <person name="Wu K."/>
            <person name="Yang C."/>
            <person name="Zhou Q."/>
            <person name="Liao X."/>
            <person name="Yang L."/>
            <person name="Hu Q."/>
            <person name="Zhang J."/>
            <person name="Meng L."/>
            <person name="Jin L."/>
            <person name="Tian Y."/>
            <person name="Lian J."/>
            <person name="Yang J."/>
            <person name="Miao G."/>
            <person name="Liu S."/>
            <person name="Liang Z."/>
            <person name="Yan F."/>
            <person name="Li Y."/>
            <person name="Sun B."/>
            <person name="Zhang H."/>
            <person name="Zhang J."/>
            <person name="Zhu Y."/>
            <person name="Du M."/>
            <person name="Zhao Y."/>
            <person name="Schartl M."/>
            <person name="Tang Q."/>
            <person name="Wang J."/>
        </authorList>
    </citation>
    <scope>NUCLEOTIDE SEQUENCE</scope>
</reference>
<dbReference type="Pfam" id="PF10180">
    <property type="entry name" value="WKF"/>
    <property type="match status" value="1"/>
</dbReference>
<organism evidence="3 4">
    <name type="scientific">Cynoglossus semilaevis</name>
    <name type="common">Tongue sole</name>
    <dbReference type="NCBI Taxonomy" id="244447"/>
    <lineage>
        <taxon>Eukaryota</taxon>
        <taxon>Metazoa</taxon>
        <taxon>Chordata</taxon>
        <taxon>Craniata</taxon>
        <taxon>Vertebrata</taxon>
        <taxon>Euteleostomi</taxon>
        <taxon>Actinopterygii</taxon>
        <taxon>Neopterygii</taxon>
        <taxon>Teleostei</taxon>
        <taxon>Neoteleostei</taxon>
        <taxon>Acanthomorphata</taxon>
        <taxon>Carangaria</taxon>
        <taxon>Pleuronectiformes</taxon>
        <taxon>Pleuronectoidei</taxon>
        <taxon>Cynoglossidae</taxon>
        <taxon>Cynoglossinae</taxon>
        <taxon>Cynoglossus</taxon>
    </lineage>
</organism>
<name>A0A3P8VXA2_CYNSE</name>
<dbReference type="Ensembl" id="ENSCSET00000019183.1">
    <property type="protein sequence ID" value="ENSCSEP00000018949.1"/>
    <property type="gene ID" value="ENSCSEG00000012131.1"/>
</dbReference>
<proteinExistence type="predicted"/>
<feature type="compositionally biased region" description="Basic and acidic residues" evidence="1">
    <location>
        <begin position="92"/>
        <end position="101"/>
    </location>
</feature>
<feature type="domain" description="WKF" evidence="2">
    <location>
        <begin position="153"/>
        <end position="214"/>
    </location>
</feature>
<evidence type="ECO:0000256" key="1">
    <source>
        <dbReference type="SAM" id="MobiDB-lite"/>
    </source>
</evidence>
<dbReference type="GeneID" id="103381712"/>
<dbReference type="RefSeq" id="XP_008312434.1">
    <property type="nucleotide sequence ID" value="XM_008314212.3"/>
</dbReference>
<accession>A0A3P8VXA2</accession>
<dbReference type="OMA" id="HAENTMD"/>
<dbReference type="STRING" id="244447.ENSCSEP00000018945"/>
<dbReference type="PANTHER" id="PTHR22306:SF2">
    <property type="entry name" value="CHROMOSOME 7 OPEN READING FRAME 50"/>
    <property type="match status" value="1"/>
</dbReference>
<dbReference type="RefSeq" id="XP_008312435.1">
    <property type="nucleotide sequence ID" value="XM_008314213.2"/>
</dbReference>
<dbReference type="GeneTree" id="ENSGT00390000017838"/>
<dbReference type="RefSeq" id="XP_008312433.1">
    <property type="nucleotide sequence ID" value="XM_008314211.3"/>
</dbReference>
<keyword evidence="4" id="KW-1185">Reference proteome</keyword>
<dbReference type="PANTHER" id="PTHR22306">
    <property type="entry name" value="CHROMOSOME 7 OPEN READING FRAME 50"/>
    <property type="match status" value="1"/>
</dbReference>
<evidence type="ECO:0000313" key="4">
    <source>
        <dbReference type="Proteomes" id="UP000265120"/>
    </source>
</evidence>
<dbReference type="Proteomes" id="UP000265120">
    <property type="component" value="Chromosome 8"/>
</dbReference>
<protein>
    <submittedName>
        <fullName evidence="3">Chromosome 8 C7orf50 homolog</fullName>
    </submittedName>
</protein>